<keyword evidence="3" id="KW-1185">Reference proteome</keyword>
<dbReference type="EMBL" id="KQ965806">
    <property type="protein sequence ID" value="KXS11177.1"/>
    <property type="molecule type" value="Genomic_DNA"/>
</dbReference>
<name>A0A139A2Z5_GONPJ</name>
<evidence type="ECO:0000313" key="2">
    <source>
        <dbReference type="EMBL" id="KXS11177.1"/>
    </source>
</evidence>
<dbReference type="AlphaFoldDB" id="A0A139A2Z5"/>
<evidence type="ECO:0008006" key="4">
    <source>
        <dbReference type="Google" id="ProtNLM"/>
    </source>
</evidence>
<dbReference type="Proteomes" id="UP000070544">
    <property type="component" value="Unassembled WGS sequence"/>
</dbReference>
<feature type="compositionally biased region" description="Low complexity" evidence="1">
    <location>
        <begin position="132"/>
        <end position="142"/>
    </location>
</feature>
<protein>
    <recommendedName>
        <fullName evidence="4">BRCT domain-containing protein</fullName>
    </recommendedName>
</protein>
<evidence type="ECO:0000256" key="1">
    <source>
        <dbReference type="SAM" id="MobiDB-lite"/>
    </source>
</evidence>
<dbReference type="STRING" id="1344416.A0A139A2Z5"/>
<dbReference type="OMA" id="HIEAFKM"/>
<feature type="region of interest" description="Disordered" evidence="1">
    <location>
        <begin position="126"/>
        <end position="315"/>
    </location>
</feature>
<gene>
    <name evidence="2" type="ORF">M427DRAFT_138483</name>
</gene>
<feature type="compositionally biased region" description="Acidic residues" evidence="1">
    <location>
        <begin position="188"/>
        <end position="202"/>
    </location>
</feature>
<accession>A0A139A2Z5</accession>
<organism evidence="2 3">
    <name type="scientific">Gonapodya prolifera (strain JEL478)</name>
    <name type="common">Monoblepharis prolifera</name>
    <dbReference type="NCBI Taxonomy" id="1344416"/>
    <lineage>
        <taxon>Eukaryota</taxon>
        <taxon>Fungi</taxon>
        <taxon>Fungi incertae sedis</taxon>
        <taxon>Chytridiomycota</taxon>
        <taxon>Chytridiomycota incertae sedis</taxon>
        <taxon>Monoblepharidomycetes</taxon>
        <taxon>Monoblepharidales</taxon>
        <taxon>Gonapodyaceae</taxon>
        <taxon>Gonapodya</taxon>
    </lineage>
</organism>
<feature type="compositionally biased region" description="Polar residues" evidence="1">
    <location>
        <begin position="159"/>
        <end position="175"/>
    </location>
</feature>
<feature type="compositionally biased region" description="Basic and acidic residues" evidence="1">
    <location>
        <begin position="178"/>
        <end position="187"/>
    </location>
</feature>
<reference evidence="2 3" key="1">
    <citation type="journal article" date="2015" name="Genome Biol. Evol.">
        <title>Phylogenomic analyses indicate that early fungi evolved digesting cell walls of algal ancestors of land plants.</title>
        <authorList>
            <person name="Chang Y."/>
            <person name="Wang S."/>
            <person name="Sekimoto S."/>
            <person name="Aerts A.L."/>
            <person name="Choi C."/>
            <person name="Clum A."/>
            <person name="LaButti K.M."/>
            <person name="Lindquist E.A."/>
            <person name="Yee Ngan C."/>
            <person name="Ohm R.A."/>
            <person name="Salamov A.A."/>
            <person name="Grigoriev I.V."/>
            <person name="Spatafora J.W."/>
            <person name="Berbee M.L."/>
        </authorList>
    </citation>
    <scope>NUCLEOTIDE SEQUENCE [LARGE SCALE GENOMIC DNA]</scope>
    <source>
        <strain evidence="2 3">JEL478</strain>
    </source>
</reference>
<evidence type="ECO:0000313" key="3">
    <source>
        <dbReference type="Proteomes" id="UP000070544"/>
    </source>
</evidence>
<feature type="compositionally biased region" description="Pro residues" evidence="1">
    <location>
        <begin position="275"/>
        <end position="291"/>
    </location>
</feature>
<proteinExistence type="predicted"/>
<sequence>MIFEGIRARFSPPLAHSRILELFEAQGGNVIAEDGEEGQPDVYFCDDAVNAQLPATTPFIHSTYISNCVRAQSLLSLAPYRILTPALSADVASLLAAHWDAEREFLEAAAEYESGVGVGASANGVGGGAAGRGRPVRAAPGPVQLPAAREATQKRAKRSASSVAGETRATKSSVAPETVRDAASRADVDEEMDEIGDRDEVEQNPLATTKPNPSKRPRIQRTPPSSRPDVAPPASNQPPTPTTRSKALTPAIPRQPARKSVPSTAPPVSSSSGPSPWPPSSSPPPPPPPPRSRSATRPIRPTRPTRPLPNVTNDGYEIIDPTELVRTASSRVLWETVERFDEAGVVVLKIEH</sequence>
<feature type="compositionally biased region" description="Low complexity" evidence="1">
    <location>
        <begin position="260"/>
        <end position="274"/>
    </location>
</feature>